<dbReference type="GO" id="GO:0005975">
    <property type="term" value="P:carbohydrate metabolic process"/>
    <property type="evidence" value="ECO:0007669"/>
    <property type="project" value="InterPro"/>
</dbReference>
<dbReference type="InterPro" id="IPR029070">
    <property type="entry name" value="Chitinase_insertion_sf"/>
</dbReference>
<keyword evidence="4" id="KW-0624">Polysaccharide degradation</keyword>
<evidence type="ECO:0000256" key="4">
    <source>
        <dbReference type="ARBA" id="ARBA00023024"/>
    </source>
</evidence>
<comment type="similarity">
    <text evidence="7">Belongs to the glycosyl hydrolase 18 family.</text>
</comment>
<dbReference type="InterPro" id="IPR017853">
    <property type="entry name" value="GH"/>
</dbReference>
<evidence type="ECO:0000256" key="1">
    <source>
        <dbReference type="ARBA" id="ARBA00000822"/>
    </source>
</evidence>
<evidence type="ECO:0000256" key="7">
    <source>
        <dbReference type="RuleBase" id="RU004453"/>
    </source>
</evidence>
<dbReference type="Gene3D" id="3.20.20.80">
    <property type="entry name" value="Glycosidases"/>
    <property type="match status" value="1"/>
</dbReference>
<dbReference type="PROSITE" id="PS51910">
    <property type="entry name" value="GH18_2"/>
    <property type="match status" value="1"/>
</dbReference>
<reference evidence="9 10" key="1">
    <citation type="submission" date="2020-01" db="EMBL/GenBank/DDBJ databases">
        <title>Leptobacterium flavescens.</title>
        <authorList>
            <person name="Wang G."/>
        </authorList>
    </citation>
    <scope>NUCLEOTIDE SEQUENCE [LARGE SCALE GENOMIC DNA]</scope>
    <source>
        <strain evidence="9 10">KCTC 22160</strain>
    </source>
</reference>
<evidence type="ECO:0000256" key="6">
    <source>
        <dbReference type="RuleBase" id="RU000489"/>
    </source>
</evidence>
<dbReference type="EMBL" id="JAABOO010000001">
    <property type="protein sequence ID" value="NER12844.1"/>
    <property type="molecule type" value="Genomic_DNA"/>
</dbReference>
<evidence type="ECO:0000259" key="8">
    <source>
        <dbReference type="PROSITE" id="PS51910"/>
    </source>
</evidence>
<evidence type="ECO:0000256" key="3">
    <source>
        <dbReference type="ARBA" id="ARBA00022801"/>
    </source>
</evidence>
<dbReference type="Gene3D" id="3.10.50.10">
    <property type="match status" value="1"/>
</dbReference>
<dbReference type="GO" id="GO:0006032">
    <property type="term" value="P:chitin catabolic process"/>
    <property type="evidence" value="ECO:0007669"/>
    <property type="project" value="UniProtKB-KW"/>
</dbReference>
<comment type="caution">
    <text evidence="9">The sequence shown here is derived from an EMBL/GenBank/DDBJ whole genome shotgun (WGS) entry which is preliminary data.</text>
</comment>
<proteinExistence type="inferred from homology"/>
<dbReference type="RefSeq" id="WP_163605853.1">
    <property type="nucleotide sequence ID" value="NZ_JAABOO010000001.1"/>
</dbReference>
<keyword evidence="5 6" id="KW-0326">Glycosidase</keyword>
<evidence type="ECO:0000313" key="9">
    <source>
        <dbReference type="EMBL" id="NER12844.1"/>
    </source>
</evidence>
<evidence type="ECO:0000313" key="10">
    <source>
        <dbReference type="Proteomes" id="UP000468581"/>
    </source>
</evidence>
<dbReference type="InterPro" id="IPR050314">
    <property type="entry name" value="Glycosyl_Hydrlase_18"/>
</dbReference>
<dbReference type="PANTHER" id="PTHR11177:SF317">
    <property type="entry name" value="CHITINASE 12-RELATED"/>
    <property type="match status" value="1"/>
</dbReference>
<dbReference type="PANTHER" id="PTHR11177">
    <property type="entry name" value="CHITINASE"/>
    <property type="match status" value="1"/>
</dbReference>
<accession>A0A6P0UHX3</accession>
<organism evidence="9 10">
    <name type="scientific">Leptobacterium flavescens</name>
    <dbReference type="NCBI Taxonomy" id="472055"/>
    <lineage>
        <taxon>Bacteria</taxon>
        <taxon>Pseudomonadati</taxon>
        <taxon>Bacteroidota</taxon>
        <taxon>Flavobacteriia</taxon>
        <taxon>Flavobacteriales</taxon>
        <taxon>Flavobacteriaceae</taxon>
        <taxon>Leptobacterium</taxon>
    </lineage>
</organism>
<dbReference type="SUPFAM" id="SSF54556">
    <property type="entry name" value="Chitinase insertion domain"/>
    <property type="match status" value="1"/>
</dbReference>
<sequence>MKILKNTIGLLVLISFCSGCSDAKKTQKEEADLPYKIIGYVAGGRLDANPQSVDAKKLTHINYAFADIRDGKVSEIAESDAKNLKYLNSLKADNSKLKILISVGGWTLSGGFSDAALTPESREIFANSCLDYLKRHQLDGIDLDWEYPGQVGAGNTFREEDKENFTTVLGLLREKLDSLGKKDKQHYLLTIATGANQAYIDHVEMDKIHAYLDFINIMTYDYHGAWDKQTSHHTNLFVSETDTTSYKRSSASAVEEHLQAGVPAEKLVLGVAFYGRGWKGVVNEANGLHQQALDGGFDITFDRISDSLNNPAYTRYWDHAARAPYLWNAESGIFITYDDEESLKAKSDFIIEKGMGGAMFWEYTADNKEQLLNALYESLMEQDK</sequence>
<keyword evidence="4" id="KW-0119">Carbohydrate metabolism</keyword>
<dbReference type="SUPFAM" id="SSF51445">
    <property type="entry name" value="(Trans)glycosidases"/>
    <property type="match status" value="1"/>
</dbReference>
<dbReference type="Proteomes" id="UP000468581">
    <property type="component" value="Unassembled WGS sequence"/>
</dbReference>
<dbReference type="EC" id="3.2.1.14" evidence="2"/>
<dbReference type="InterPro" id="IPR011583">
    <property type="entry name" value="Chitinase_II/V-like_cat"/>
</dbReference>
<name>A0A6P0UHX3_9FLAO</name>
<dbReference type="InterPro" id="IPR001579">
    <property type="entry name" value="Glyco_hydro_18_chit_AS"/>
</dbReference>
<protein>
    <recommendedName>
        <fullName evidence="2">chitinase</fullName>
        <ecNumber evidence="2">3.2.1.14</ecNumber>
    </recommendedName>
</protein>
<dbReference type="GO" id="GO:0008843">
    <property type="term" value="F:endochitinase activity"/>
    <property type="evidence" value="ECO:0007669"/>
    <property type="project" value="UniProtKB-EC"/>
</dbReference>
<dbReference type="GO" id="GO:0008061">
    <property type="term" value="F:chitin binding"/>
    <property type="evidence" value="ECO:0007669"/>
    <property type="project" value="InterPro"/>
</dbReference>
<dbReference type="SMART" id="SM00636">
    <property type="entry name" value="Glyco_18"/>
    <property type="match status" value="1"/>
</dbReference>
<gene>
    <name evidence="9" type="ORF">GWK08_05290</name>
</gene>
<dbReference type="CDD" id="cd06548">
    <property type="entry name" value="GH18_chitinase"/>
    <property type="match status" value="1"/>
</dbReference>
<dbReference type="AlphaFoldDB" id="A0A6P0UHX3"/>
<evidence type="ECO:0000256" key="5">
    <source>
        <dbReference type="ARBA" id="ARBA00023295"/>
    </source>
</evidence>
<dbReference type="PROSITE" id="PS01095">
    <property type="entry name" value="GH18_1"/>
    <property type="match status" value="1"/>
</dbReference>
<keyword evidence="10" id="KW-1185">Reference proteome</keyword>
<dbReference type="Pfam" id="PF00704">
    <property type="entry name" value="Glyco_hydro_18"/>
    <property type="match status" value="1"/>
</dbReference>
<keyword evidence="4" id="KW-0146">Chitin degradation</keyword>
<dbReference type="InterPro" id="IPR001223">
    <property type="entry name" value="Glyco_hydro18_cat"/>
</dbReference>
<comment type="catalytic activity">
    <reaction evidence="1">
        <text>Random endo-hydrolysis of N-acetyl-beta-D-glucosaminide (1-&gt;4)-beta-linkages in chitin and chitodextrins.</text>
        <dbReference type="EC" id="3.2.1.14"/>
    </reaction>
</comment>
<feature type="domain" description="GH18" evidence="8">
    <location>
        <begin position="35"/>
        <end position="382"/>
    </location>
</feature>
<keyword evidence="3 6" id="KW-0378">Hydrolase</keyword>
<evidence type="ECO:0000256" key="2">
    <source>
        <dbReference type="ARBA" id="ARBA00012729"/>
    </source>
</evidence>